<dbReference type="OrthoDB" id="10346589at2759"/>
<feature type="compositionally biased region" description="Basic and acidic residues" evidence="1">
    <location>
        <begin position="8"/>
        <end position="22"/>
    </location>
</feature>
<accession>L7JQV8</accession>
<organism evidence="2 3">
    <name type="scientific">Trachipleistophora hominis</name>
    <name type="common">Microsporidian parasite</name>
    <dbReference type="NCBI Taxonomy" id="72359"/>
    <lineage>
        <taxon>Eukaryota</taxon>
        <taxon>Fungi</taxon>
        <taxon>Fungi incertae sedis</taxon>
        <taxon>Microsporidia</taxon>
        <taxon>Pleistophoridae</taxon>
        <taxon>Trachipleistophora</taxon>
    </lineage>
</organism>
<dbReference type="AlphaFoldDB" id="L7JQV8"/>
<dbReference type="EMBL" id="JH994102">
    <property type="protein sequence ID" value="ELQ73819.1"/>
    <property type="molecule type" value="Genomic_DNA"/>
</dbReference>
<dbReference type="OMA" id="VELYAYE"/>
<feature type="region of interest" description="Disordered" evidence="1">
    <location>
        <begin position="1"/>
        <end position="22"/>
    </location>
</feature>
<evidence type="ECO:0000313" key="3">
    <source>
        <dbReference type="Proteomes" id="UP000011185"/>
    </source>
</evidence>
<proteinExistence type="predicted"/>
<gene>
    <name evidence="2" type="ORF">THOM_3259</name>
</gene>
<sequence>MTTSNRTNKRDGQDIKKKQKECNRQSKRYFEDDLEGDNNVINNKYVCNNLNNVLYRSHDDNDAVDNVVTGDILTKMYNLTNDPSDRLFSDLSYYNHLFKTVFLNHTYFNQYDISYPSDNLKNDLNYYRNTVKKTMPFKRIYNSLISQYISEAQLFFDENSFVEVETGKVKDNYEHSVIGAANSYKNIKITDVKKSKVIEYPNSLISNKNTIFITDQIYNKLRSKNFVTNFTVKELSHLKITKFTDIKVKKLNYKEAVELYAYEQVSQNIKGSECKIYETETQKIVIVCNSSFQHHNKTKRIYSTPDDAKNVEFVLMDDVIKPVDILGKKKNYLDWLNGIDLVEGEYSSVGGKIYRIESEGFVFSAEGFVIEEVNELY</sequence>
<dbReference type="HOGENOM" id="CLU_734041_0_0_1"/>
<dbReference type="VEuPathDB" id="MicrosporidiaDB:THOM_3259"/>
<evidence type="ECO:0000256" key="1">
    <source>
        <dbReference type="SAM" id="MobiDB-lite"/>
    </source>
</evidence>
<dbReference type="Proteomes" id="UP000011185">
    <property type="component" value="Unassembled WGS sequence"/>
</dbReference>
<keyword evidence="3" id="KW-1185">Reference proteome</keyword>
<dbReference type="InParanoid" id="L7JQV8"/>
<protein>
    <submittedName>
        <fullName evidence="2">Uncharacterized protein</fullName>
    </submittedName>
</protein>
<reference evidence="2 3" key="1">
    <citation type="journal article" date="2012" name="PLoS Pathog.">
        <title>The genome of the obligate intracellular parasite Trachipleistophora hominis: new insights into microsporidian genome dynamics and reductive evolution.</title>
        <authorList>
            <person name="Heinz E."/>
            <person name="Williams T.A."/>
            <person name="Nakjang S."/>
            <person name="Noel C.J."/>
            <person name="Swan D.C."/>
            <person name="Goldberg A.V."/>
            <person name="Harris S.R."/>
            <person name="Weinmaier T."/>
            <person name="Markert S."/>
            <person name="Becher D."/>
            <person name="Bernhardt J."/>
            <person name="Dagan T."/>
            <person name="Hacker C."/>
            <person name="Lucocq J.M."/>
            <person name="Schweder T."/>
            <person name="Rattei T."/>
            <person name="Hall N."/>
            <person name="Hirt R.P."/>
            <person name="Embley T.M."/>
        </authorList>
    </citation>
    <scope>NUCLEOTIDE SEQUENCE [LARGE SCALE GENOMIC DNA]</scope>
</reference>
<name>L7JQV8_TRAHO</name>
<evidence type="ECO:0000313" key="2">
    <source>
        <dbReference type="EMBL" id="ELQ73819.1"/>
    </source>
</evidence>